<organism evidence="3 5">
    <name type="scientific">Rotaria socialis</name>
    <dbReference type="NCBI Taxonomy" id="392032"/>
    <lineage>
        <taxon>Eukaryota</taxon>
        <taxon>Metazoa</taxon>
        <taxon>Spiralia</taxon>
        <taxon>Gnathifera</taxon>
        <taxon>Rotifera</taxon>
        <taxon>Eurotatoria</taxon>
        <taxon>Bdelloidea</taxon>
        <taxon>Philodinida</taxon>
        <taxon>Philodinidae</taxon>
        <taxon>Rotaria</taxon>
    </lineage>
</organism>
<reference evidence="3" key="1">
    <citation type="submission" date="2021-02" db="EMBL/GenBank/DDBJ databases">
        <authorList>
            <person name="Nowell W R."/>
        </authorList>
    </citation>
    <scope>NUCLEOTIDE SEQUENCE</scope>
</reference>
<accession>A0A820W794</accession>
<evidence type="ECO:0000313" key="3">
    <source>
        <dbReference type="EMBL" id="CAF4513508.1"/>
    </source>
</evidence>
<dbReference type="EMBL" id="CAJOBO010004151">
    <property type="protein sequence ID" value="CAF4513508.1"/>
    <property type="molecule type" value="Genomic_DNA"/>
</dbReference>
<evidence type="ECO:0000313" key="5">
    <source>
        <dbReference type="Proteomes" id="UP000663851"/>
    </source>
</evidence>
<sequence>MLKSDEILEKLEPNSKDVFVEGLIDMYINRPDEMKNVCLVDFASLYNVSKKQINNVQITENSGDEDVIDNEIDEKSVALKMKNGKGWIQKRTKKKNNKIQKLSATSRS</sequence>
<gene>
    <name evidence="3" type="ORF">HFQ381_LOCUS28638</name>
    <name evidence="2" type="ORF">KIK155_LOCUS29114</name>
    <name evidence="1" type="ORF">LUA448_LOCUS32788</name>
    <name evidence="4" type="ORF">TOA249_LOCUS25692</name>
</gene>
<dbReference type="EMBL" id="CAJNYD010004905">
    <property type="protein sequence ID" value="CAF3647446.1"/>
    <property type="molecule type" value="Genomic_DNA"/>
</dbReference>
<dbReference type="EMBL" id="CAJOBS010002842">
    <property type="protein sequence ID" value="CAF4836304.1"/>
    <property type="molecule type" value="Genomic_DNA"/>
</dbReference>
<dbReference type="Proteomes" id="UP000663833">
    <property type="component" value="Unassembled WGS sequence"/>
</dbReference>
<dbReference type="AlphaFoldDB" id="A0A820W794"/>
<dbReference type="EMBL" id="CAJNYV010005370">
    <property type="protein sequence ID" value="CAF3740491.1"/>
    <property type="molecule type" value="Genomic_DNA"/>
</dbReference>
<evidence type="ECO:0000313" key="4">
    <source>
        <dbReference type="EMBL" id="CAF4836304.1"/>
    </source>
</evidence>
<comment type="caution">
    <text evidence="3">The sequence shown here is derived from an EMBL/GenBank/DDBJ whole genome shotgun (WGS) entry which is preliminary data.</text>
</comment>
<proteinExistence type="predicted"/>
<dbReference type="Proteomes" id="UP000663865">
    <property type="component" value="Unassembled WGS sequence"/>
</dbReference>
<dbReference type="Proteomes" id="UP000663851">
    <property type="component" value="Unassembled WGS sequence"/>
</dbReference>
<protein>
    <submittedName>
        <fullName evidence="3">Uncharacterized protein</fullName>
    </submittedName>
</protein>
<evidence type="ECO:0000313" key="1">
    <source>
        <dbReference type="EMBL" id="CAF3647446.1"/>
    </source>
</evidence>
<dbReference type="Proteomes" id="UP000663838">
    <property type="component" value="Unassembled WGS sequence"/>
</dbReference>
<evidence type="ECO:0000313" key="2">
    <source>
        <dbReference type="EMBL" id="CAF3740491.1"/>
    </source>
</evidence>
<name>A0A820W794_9BILA</name>